<comment type="caution">
    <text evidence="2">The sequence shown here is derived from an EMBL/GenBank/DDBJ whole genome shotgun (WGS) entry which is preliminary data.</text>
</comment>
<gene>
    <name evidence="3" type="ORF">E5676_scaffold701G00690</name>
    <name evidence="2" type="ORF">E6C27_scaffold486G001200</name>
</gene>
<proteinExistence type="predicted"/>
<dbReference type="Proteomes" id="UP000321393">
    <property type="component" value="Unassembled WGS sequence"/>
</dbReference>
<dbReference type="Proteomes" id="UP000321947">
    <property type="component" value="Unassembled WGS sequence"/>
</dbReference>
<dbReference type="EMBL" id="SSTD01017387">
    <property type="protein sequence ID" value="TYJ99938.1"/>
    <property type="molecule type" value="Genomic_DNA"/>
</dbReference>
<sequence>MGRARSDDVENEHLNVLEIVVSHRVDDHIEDDTLCRTDVDPTIVKDRLYVMSLTTSSTMGINTCHMQATTTNYSDEPCIMSSSYPCNNFLETNAMFLEFADDLDNLTGGSLLVGENSVGSSSQPPMTPTLKRRVQSRFLELEHYVAANGRILMTIAPGAEKPIFPHVVRFSQAIGVYVRKTFLVCCLKWVDVGREYIEVVKVDLQALQKVQDPEEARANPPNLLEQSQMNKVARQKYSYNHSNGSKSFPQRQHELAAQREEPVDRVELF</sequence>
<accession>A0A5A7UQB1</accession>
<feature type="compositionally biased region" description="Polar residues" evidence="1">
    <location>
        <begin position="237"/>
        <end position="250"/>
    </location>
</feature>
<evidence type="ECO:0000256" key="1">
    <source>
        <dbReference type="SAM" id="MobiDB-lite"/>
    </source>
</evidence>
<feature type="compositionally biased region" description="Basic and acidic residues" evidence="1">
    <location>
        <begin position="251"/>
        <end position="269"/>
    </location>
</feature>
<evidence type="ECO:0000313" key="5">
    <source>
        <dbReference type="Proteomes" id="UP000321947"/>
    </source>
</evidence>
<dbReference type="AlphaFoldDB" id="A0A5A7UQB1"/>
<reference evidence="4 5" key="1">
    <citation type="submission" date="2019-08" db="EMBL/GenBank/DDBJ databases">
        <title>Draft genome sequences of two oriental melons (Cucumis melo L. var makuwa).</title>
        <authorList>
            <person name="Kwon S.-Y."/>
        </authorList>
    </citation>
    <scope>NUCLEOTIDE SEQUENCE [LARGE SCALE GENOMIC DNA]</scope>
    <source>
        <strain evidence="5">cv. Chang Bougi</strain>
        <strain evidence="4">cv. SW 3</strain>
        <tissue evidence="2">Leaf</tissue>
    </source>
</reference>
<protein>
    <submittedName>
        <fullName evidence="2">CACTA en-spm transposon protein</fullName>
    </submittedName>
</protein>
<dbReference type="EMBL" id="SSTE01007295">
    <property type="protein sequence ID" value="KAA0056817.1"/>
    <property type="molecule type" value="Genomic_DNA"/>
</dbReference>
<evidence type="ECO:0000313" key="2">
    <source>
        <dbReference type="EMBL" id="KAA0056817.1"/>
    </source>
</evidence>
<organism evidence="2 4">
    <name type="scientific">Cucumis melo var. makuwa</name>
    <name type="common">Oriental melon</name>
    <dbReference type="NCBI Taxonomy" id="1194695"/>
    <lineage>
        <taxon>Eukaryota</taxon>
        <taxon>Viridiplantae</taxon>
        <taxon>Streptophyta</taxon>
        <taxon>Embryophyta</taxon>
        <taxon>Tracheophyta</taxon>
        <taxon>Spermatophyta</taxon>
        <taxon>Magnoliopsida</taxon>
        <taxon>eudicotyledons</taxon>
        <taxon>Gunneridae</taxon>
        <taxon>Pentapetalae</taxon>
        <taxon>rosids</taxon>
        <taxon>fabids</taxon>
        <taxon>Cucurbitales</taxon>
        <taxon>Cucurbitaceae</taxon>
        <taxon>Benincaseae</taxon>
        <taxon>Cucumis</taxon>
    </lineage>
</organism>
<feature type="region of interest" description="Disordered" evidence="1">
    <location>
        <begin position="235"/>
        <end position="269"/>
    </location>
</feature>
<evidence type="ECO:0000313" key="3">
    <source>
        <dbReference type="EMBL" id="TYJ99938.1"/>
    </source>
</evidence>
<evidence type="ECO:0000313" key="4">
    <source>
        <dbReference type="Proteomes" id="UP000321393"/>
    </source>
</evidence>
<name>A0A5A7UQB1_CUCMM</name>